<dbReference type="InterPro" id="IPR029491">
    <property type="entry name" value="Helicase_HTH"/>
</dbReference>
<gene>
    <name evidence="2" type="ORF">JOC95_003195</name>
</gene>
<dbReference type="Proteomes" id="UP000737402">
    <property type="component" value="Unassembled WGS sequence"/>
</dbReference>
<keyword evidence="3" id="KW-1185">Reference proteome</keyword>
<sequence>MKSFEYLCLYCIRAFRGERTTSAIYHLLKGKKSSQTIQDGNLYAISNLFGILPELSRTELDASIVHLEQHHLIALKDDFYQITEEGRATLQKESENFPLSPYLNGWEYKGKADVFWKRYSLLIQTLSNIQMGRTDFIPVQYEETVQHFVKKILLQHGVSKKELTSLIHQETLSLLNMVGDQKAYIFVSRLSGHLHSGLTLLQISKKLGLDETWVLLEFQAAIHYMLQQIEMKVDHYPVLSKLCSDMINRPNLTATTQKTLYLLDRGYNLEEIAAARNLKQSTIEDHIVELALHLDSFSISPYVSKKLAQTIMEAAYELKTNQLKRIKEYVDLADISYFQIRLVLTKMGDKHG</sequence>
<evidence type="ECO:0000313" key="2">
    <source>
        <dbReference type="EMBL" id="MBM7621322.1"/>
    </source>
</evidence>
<dbReference type="Pfam" id="PF14493">
    <property type="entry name" value="HTH_40"/>
    <property type="match status" value="1"/>
</dbReference>
<proteinExistence type="predicted"/>
<feature type="domain" description="Helicase Helix-turn-helix" evidence="1">
    <location>
        <begin position="255"/>
        <end position="344"/>
    </location>
</feature>
<accession>A0ABS2P2Y9</accession>
<organism evidence="2 3">
    <name type="scientific">Sutcliffiella tianshenii</name>
    <dbReference type="NCBI Taxonomy" id="1463404"/>
    <lineage>
        <taxon>Bacteria</taxon>
        <taxon>Bacillati</taxon>
        <taxon>Bacillota</taxon>
        <taxon>Bacilli</taxon>
        <taxon>Bacillales</taxon>
        <taxon>Bacillaceae</taxon>
        <taxon>Sutcliffiella</taxon>
    </lineage>
</organism>
<dbReference type="Gene3D" id="1.10.10.1390">
    <property type="entry name" value="ATP-dependent DNA helicase RecQ"/>
    <property type="match status" value="1"/>
</dbReference>
<dbReference type="RefSeq" id="WP_204418089.1">
    <property type="nucleotide sequence ID" value="NZ_JAFBED010000006.1"/>
</dbReference>
<comment type="caution">
    <text evidence="2">The sequence shown here is derived from an EMBL/GenBank/DDBJ whole genome shotgun (WGS) entry which is preliminary data.</text>
</comment>
<dbReference type="EMBL" id="JAFBED010000006">
    <property type="protein sequence ID" value="MBM7621322.1"/>
    <property type="molecule type" value="Genomic_DNA"/>
</dbReference>
<evidence type="ECO:0000259" key="1">
    <source>
        <dbReference type="Pfam" id="PF14493"/>
    </source>
</evidence>
<evidence type="ECO:0000313" key="3">
    <source>
        <dbReference type="Proteomes" id="UP000737402"/>
    </source>
</evidence>
<name>A0ABS2P2Y9_9BACI</name>
<dbReference type="PIRSF" id="PIRSF021350">
    <property type="entry name" value="UCP021350"/>
    <property type="match status" value="1"/>
</dbReference>
<dbReference type="InterPro" id="IPR008308">
    <property type="entry name" value="YpbB-like"/>
</dbReference>
<protein>
    <submittedName>
        <fullName evidence="2">Uncharacterized protein YpbB</fullName>
    </submittedName>
</protein>
<reference evidence="2 3" key="1">
    <citation type="submission" date="2021-01" db="EMBL/GenBank/DDBJ databases">
        <title>Genomic Encyclopedia of Type Strains, Phase IV (KMG-IV): sequencing the most valuable type-strain genomes for metagenomic binning, comparative biology and taxonomic classification.</title>
        <authorList>
            <person name="Goeker M."/>
        </authorList>
    </citation>
    <scope>NUCLEOTIDE SEQUENCE [LARGE SCALE GENOMIC DNA]</scope>
    <source>
        <strain evidence="2 3">DSM 25879</strain>
    </source>
</reference>